<dbReference type="Proteomes" id="UP001183127">
    <property type="component" value="Chromosome"/>
</dbReference>
<keyword evidence="2" id="KW-1185">Reference proteome</keyword>
<gene>
    <name evidence="1" type="ORF">RAH46_16615</name>
</gene>
<dbReference type="InterPro" id="IPR024078">
    <property type="entry name" value="LmbE-like_dom_sf"/>
</dbReference>
<dbReference type="SUPFAM" id="SSF102588">
    <property type="entry name" value="LmbE-like"/>
    <property type="match status" value="1"/>
</dbReference>
<dbReference type="Pfam" id="PF02585">
    <property type="entry name" value="PIG-L"/>
    <property type="match status" value="1"/>
</dbReference>
<proteinExistence type="predicted"/>
<dbReference type="GeneID" id="32805647"/>
<protein>
    <submittedName>
        <fullName evidence="1">PIG-L family deacetylase</fullName>
    </submittedName>
</protein>
<reference evidence="1 2" key="1">
    <citation type="submission" date="2023-08" db="EMBL/GenBank/DDBJ databases">
        <title>Complete Genome Sequence of Pseudomonas entomophila TVIN A01.</title>
        <authorList>
            <person name="Shelke T."/>
            <person name="Mahar N.S."/>
            <person name="Gupta I."/>
            <person name="Gupta V."/>
        </authorList>
    </citation>
    <scope>NUCLEOTIDE SEQUENCE [LARGE SCALE GENOMIC DNA]</scope>
    <source>
        <strain evidence="1 2">TVIN-A01</strain>
    </source>
</reference>
<dbReference type="InterPro" id="IPR003737">
    <property type="entry name" value="GlcNAc_PI_deacetylase-related"/>
</dbReference>
<evidence type="ECO:0000313" key="2">
    <source>
        <dbReference type="Proteomes" id="UP001183127"/>
    </source>
</evidence>
<evidence type="ECO:0000313" key="1">
    <source>
        <dbReference type="EMBL" id="WMW03953.1"/>
    </source>
</evidence>
<organism evidence="1 2">
    <name type="scientific">Pseudomonas entomophila</name>
    <dbReference type="NCBI Taxonomy" id="312306"/>
    <lineage>
        <taxon>Bacteria</taxon>
        <taxon>Pseudomonadati</taxon>
        <taxon>Pseudomonadota</taxon>
        <taxon>Gammaproteobacteria</taxon>
        <taxon>Pseudomonadales</taxon>
        <taxon>Pseudomonadaceae</taxon>
        <taxon>Pseudomonas</taxon>
    </lineage>
</organism>
<dbReference type="EMBL" id="CP132921">
    <property type="protein sequence ID" value="WMW03953.1"/>
    <property type="molecule type" value="Genomic_DNA"/>
</dbReference>
<dbReference type="Gene3D" id="3.40.50.10320">
    <property type="entry name" value="LmbE-like"/>
    <property type="match status" value="1"/>
</dbReference>
<accession>A0ABY9QIU1</accession>
<name>A0ABY9QIU1_9PSED</name>
<sequence>MSSRGDAWLLSPHCDDIAYSLAGRLLSGTERGPGVRLLTIFSQSRFAPYAPTLNTQAQISSWRQAEEARFCAALHLAHESLDLAEAPLRGYPDVDSLFIVDGVIPDDPALEHLEQQLRQRLAQARPARVYAPLGVGGHIDHLLTRRAAQRVFADICPLLLYEDLPYAGELSAGALAHQLARTARGLRPLLTPLADWLPEKLRHLAGYASQVAEKDLASVATHAHLIGGERVWTLG</sequence>
<dbReference type="RefSeq" id="WP_011533676.1">
    <property type="nucleotide sequence ID" value="NZ_CP132921.1"/>
</dbReference>